<feature type="domain" description="OmpR/PhoB-type" evidence="6">
    <location>
        <begin position="114"/>
        <end position="212"/>
    </location>
</feature>
<accession>A0ABX0ABY6</accession>
<keyword evidence="2 4" id="KW-0802">TPR repeat</keyword>
<dbReference type="InterPro" id="IPR019734">
    <property type="entry name" value="TPR_rpt"/>
</dbReference>
<keyword evidence="3 5" id="KW-0238">DNA-binding</keyword>
<dbReference type="SMART" id="SM00862">
    <property type="entry name" value="Trans_reg_C"/>
    <property type="match status" value="1"/>
</dbReference>
<dbReference type="CDD" id="cd00383">
    <property type="entry name" value="trans_reg_C"/>
    <property type="match status" value="1"/>
</dbReference>
<comment type="caution">
    <text evidence="7">The sequence shown here is derived from an EMBL/GenBank/DDBJ whole genome shotgun (WGS) entry which is preliminary data.</text>
</comment>
<keyword evidence="8" id="KW-1185">Reference proteome</keyword>
<dbReference type="Gene3D" id="1.10.10.10">
    <property type="entry name" value="Winged helix-like DNA-binding domain superfamily/Winged helix DNA-binding domain"/>
    <property type="match status" value="1"/>
</dbReference>
<reference evidence="7 8" key="1">
    <citation type="submission" date="2018-07" db="EMBL/GenBank/DDBJ databases">
        <title>Whole genome Sequencing of Pseudoxanthomonas gei KCTC 32298 (T).</title>
        <authorList>
            <person name="Kumar S."/>
            <person name="Bansal K."/>
            <person name="Kaur A."/>
            <person name="Patil P."/>
            <person name="Sharma S."/>
            <person name="Patil P.B."/>
        </authorList>
    </citation>
    <scope>NUCLEOTIDE SEQUENCE [LARGE SCALE GENOMIC DNA]</scope>
    <source>
        <strain evidence="7 8">KCTC 32298</strain>
    </source>
</reference>
<gene>
    <name evidence="7" type="ORF">DT603_09500</name>
</gene>
<dbReference type="PANTHER" id="PTHR44858">
    <property type="entry name" value="TETRATRICOPEPTIDE REPEAT PROTEIN 6"/>
    <property type="match status" value="1"/>
</dbReference>
<dbReference type="InterPro" id="IPR036388">
    <property type="entry name" value="WH-like_DNA-bd_sf"/>
</dbReference>
<dbReference type="Proteomes" id="UP001429354">
    <property type="component" value="Unassembled WGS sequence"/>
</dbReference>
<dbReference type="Pfam" id="PF13432">
    <property type="entry name" value="TPR_16"/>
    <property type="match status" value="1"/>
</dbReference>
<dbReference type="InterPro" id="IPR050498">
    <property type="entry name" value="Ycf3"/>
</dbReference>
<dbReference type="Gene3D" id="3.40.50.10610">
    <property type="entry name" value="ABC-type transport auxiliary lipoprotein component"/>
    <property type="match status" value="1"/>
</dbReference>
<feature type="DNA-binding region" description="OmpR/PhoB-type" evidence="5">
    <location>
        <begin position="114"/>
        <end position="212"/>
    </location>
</feature>
<evidence type="ECO:0000256" key="5">
    <source>
        <dbReference type="PROSITE-ProRule" id="PRU01091"/>
    </source>
</evidence>
<dbReference type="PANTHER" id="PTHR44858:SF1">
    <property type="entry name" value="UDP-N-ACETYLGLUCOSAMINE--PEPTIDE N-ACETYLGLUCOSAMINYLTRANSFERASE SPINDLY-RELATED"/>
    <property type="match status" value="1"/>
</dbReference>
<name>A0ABX0ABY6_9GAMM</name>
<proteinExistence type="predicted"/>
<dbReference type="Gene3D" id="1.25.40.10">
    <property type="entry name" value="Tetratricopeptide repeat domain"/>
    <property type="match status" value="2"/>
</dbReference>
<dbReference type="PROSITE" id="PS50005">
    <property type="entry name" value="TPR"/>
    <property type="match status" value="2"/>
</dbReference>
<sequence>MQGCAKAWTRRAWRGHAAPPWRFFPDRRSSMALRRSARSHCPRHALVYFSFAAACTRPCLLHGRASGGGRRLTDCALGISICRARSGQPATTTPDRPCLPLRALIRRRAVPGSRITYAFDGFCLDTSGHELSRDGVPITLEPKAFEVLTALLAHAGELMVRDALLDLVWGHRHVTPGVLSRCIAQLRRALGDDAEQPRYIQTVRALGYRFIAPVASDLPAAAGAASRQGATAAATATPVHAAANGPMKDRRAPPPAASVAILPFNDLSEAKDQDYFCDGLAEEILTALNRVPGLQVASRTSSFRFRDADADAREIGRVLNVAAIMEGSVRKAGERVRVTAQLIHAGNGYHLWSENFDRQLRDIFAIQEEIARSVVEALRVSLKPTVEIDFTRHAPRDMRAYDFYLRGRQLEGHAKRASWQQAPWMFQRAIEIDPDYAQAHAGLADALSELLLWRLAKREDVVDEAMAAARRALELAPELAECHVAHAHVLSLAGEHEAAVAAFERAIALNPQLYEAHYYYGRHCYARGRIDEAIDLLEAAHRTQPDEFQALVIAVGAAYGAGQAERATRLARLSLEAALRQLEIDPENVRAHYFAAGMHLRLGDIEAGRAHVDLALALGPEDYGTLYNTACFHALAGEPERALELMERAIRTGEGFRDWIENDADLASLHAFPQYQQLLARLE</sequence>
<dbReference type="InterPro" id="IPR001867">
    <property type="entry name" value="OmpR/PhoB-type_DNA-bd"/>
</dbReference>
<evidence type="ECO:0000313" key="8">
    <source>
        <dbReference type="Proteomes" id="UP001429354"/>
    </source>
</evidence>
<dbReference type="SMART" id="SM00028">
    <property type="entry name" value="TPR"/>
    <property type="match status" value="5"/>
</dbReference>
<evidence type="ECO:0000256" key="3">
    <source>
        <dbReference type="ARBA" id="ARBA00023125"/>
    </source>
</evidence>
<evidence type="ECO:0000259" key="6">
    <source>
        <dbReference type="PROSITE" id="PS51755"/>
    </source>
</evidence>
<keyword evidence="1" id="KW-0677">Repeat</keyword>
<organism evidence="7 8">
    <name type="scientific">Pseudoxanthomonas gei</name>
    <dbReference type="NCBI Taxonomy" id="1383030"/>
    <lineage>
        <taxon>Bacteria</taxon>
        <taxon>Pseudomonadati</taxon>
        <taxon>Pseudomonadota</taxon>
        <taxon>Gammaproteobacteria</taxon>
        <taxon>Lysobacterales</taxon>
        <taxon>Lysobacteraceae</taxon>
        <taxon>Pseudoxanthomonas</taxon>
    </lineage>
</organism>
<feature type="repeat" description="TPR" evidence="4">
    <location>
        <begin position="480"/>
        <end position="513"/>
    </location>
</feature>
<dbReference type="InterPro" id="IPR011990">
    <property type="entry name" value="TPR-like_helical_dom_sf"/>
</dbReference>
<dbReference type="InterPro" id="IPR016032">
    <property type="entry name" value="Sig_transdc_resp-reg_C-effctor"/>
</dbReference>
<dbReference type="Pfam" id="PF00486">
    <property type="entry name" value="Trans_reg_C"/>
    <property type="match status" value="1"/>
</dbReference>
<dbReference type="SUPFAM" id="SSF46894">
    <property type="entry name" value="C-terminal effector domain of the bipartite response regulators"/>
    <property type="match status" value="1"/>
</dbReference>
<dbReference type="PROSITE" id="PS51755">
    <property type="entry name" value="OMPR_PHOB"/>
    <property type="match status" value="1"/>
</dbReference>
<protein>
    <submittedName>
        <fullName evidence="7">Tetratricopeptide repeat protein</fullName>
    </submittedName>
</protein>
<feature type="repeat" description="TPR" evidence="4">
    <location>
        <begin position="514"/>
        <end position="547"/>
    </location>
</feature>
<dbReference type="Pfam" id="PF14559">
    <property type="entry name" value="TPR_19"/>
    <property type="match status" value="1"/>
</dbReference>
<evidence type="ECO:0000256" key="2">
    <source>
        <dbReference type="ARBA" id="ARBA00022803"/>
    </source>
</evidence>
<dbReference type="EMBL" id="QOVG01000005">
    <property type="protein sequence ID" value="NDK39074.1"/>
    <property type="molecule type" value="Genomic_DNA"/>
</dbReference>
<evidence type="ECO:0000256" key="1">
    <source>
        <dbReference type="ARBA" id="ARBA00022737"/>
    </source>
</evidence>
<evidence type="ECO:0000256" key="4">
    <source>
        <dbReference type="PROSITE-ProRule" id="PRU00339"/>
    </source>
</evidence>
<dbReference type="SUPFAM" id="SSF48452">
    <property type="entry name" value="TPR-like"/>
    <property type="match status" value="1"/>
</dbReference>
<evidence type="ECO:0000313" key="7">
    <source>
        <dbReference type="EMBL" id="NDK39074.1"/>
    </source>
</evidence>
<dbReference type="NCBIfam" id="NF047558">
    <property type="entry name" value="TPR_END_plus"/>
    <property type="match status" value="1"/>
</dbReference>